<evidence type="ECO:0000313" key="1">
    <source>
        <dbReference type="EMBL" id="KAJ2983171.1"/>
    </source>
</evidence>
<keyword evidence="2" id="KW-1185">Reference proteome</keyword>
<name>A0ACC1NXF5_9HYPO</name>
<dbReference type="EMBL" id="JANJQO010000041">
    <property type="protein sequence ID" value="KAJ2983171.1"/>
    <property type="molecule type" value="Genomic_DNA"/>
</dbReference>
<accession>A0ACC1NXF5</accession>
<organism evidence="1 2">
    <name type="scientific">Zarea fungicola</name>
    <dbReference type="NCBI Taxonomy" id="93591"/>
    <lineage>
        <taxon>Eukaryota</taxon>
        <taxon>Fungi</taxon>
        <taxon>Dikarya</taxon>
        <taxon>Ascomycota</taxon>
        <taxon>Pezizomycotina</taxon>
        <taxon>Sordariomycetes</taxon>
        <taxon>Hypocreomycetidae</taxon>
        <taxon>Hypocreales</taxon>
        <taxon>Cordycipitaceae</taxon>
        <taxon>Zarea</taxon>
    </lineage>
</organism>
<gene>
    <name evidence="1" type="ORF">NQ176_g885</name>
</gene>
<reference evidence="1" key="1">
    <citation type="submission" date="2022-08" db="EMBL/GenBank/DDBJ databases">
        <title>Genome Sequence of Lecanicillium fungicola.</title>
        <authorList>
            <person name="Buettner E."/>
        </authorList>
    </citation>
    <scope>NUCLEOTIDE SEQUENCE</scope>
    <source>
        <strain evidence="1">Babe33</strain>
    </source>
</reference>
<proteinExistence type="predicted"/>
<dbReference type="Proteomes" id="UP001143910">
    <property type="component" value="Unassembled WGS sequence"/>
</dbReference>
<sequence length="506" mass="55943">MSVSAHDKQSRGQQAVALSHIEDQRLGRAADCDEGSVAEGKKHQPMELTWESEEEREAVRKLDWNLVPLLGLLYLVSYIDRGNIGNAYTAGMGRDWGITSDDYSWIVTTLYIGYILFHWLILVWTVVPLPLWTAAMAVGWGSLSMLQATHQNLAGLLVLRFLIGAFEAGFVPAVALYMTFFYHRGEMALRYGLFISFSPLASCFASALAYGIVHAKTSIANWRLLFIIEGCPTIILALVAYFYLPASPSQCRFLKARQNEIISKRATMARGERKQHAINFKQVFSAFYDYKNYAQAAIVFCLNTAFGSLPAYLPTILTGMGYTSLTAQGLSACPYLAAYFACICASFFSDRAKTRGVFIIFFCCVGAVGYLLLATVHTTGVRFFATFLVCAGVFPAVALTFTWVTDNQGSASKRGAGLAIFGMVGQCGPILGARLFPSTDKPWYAKGMWVCVGMLFGAAVISAALSFSLRWQNRRRDEKYGKSDLDYVPIEVEDAGDAHPMYRYIP</sequence>
<protein>
    <submittedName>
        <fullName evidence="1">Uncharacterized protein</fullName>
    </submittedName>
</protein>
<evidence type="ECO:0000313" key="2">
    <source>
        <dbReference type="Proteomes" id="UP001143910"/>
    </source>
</evidence>
<comment type="caution">
    <text evidence="1">The sequence shown here is derived from an EMBL/GenBank/DDBJ whole genome shotgun (WGS) entry which is preliminary data.</text>
</comment>